<dbReference type="InterPro" id="IPR007886">
    <property type="entry name" value="AlaDH/PNT_N"/>
</dbReference>
<name>A0A415QEH5_9BACT</name>
<reference evidence="7 10" key="2">
    <citation type="submission" date="2021-02" db="EMBL/GenBank/DDBJ databases">
        <title>FDA dAtabase for Regulatory Grade micrObial Sequences (FDA-ARGOS): Supporting development and validation of Infectious Disease Dx tests.</title>
        <authorList>
            <person name="Carlson P."/>
            <person name="Fischbach M."/>
            <person name="Hastie J."/>
            <person name="Bilen M."/>
            <person name="Cheng A."/>
            <person name="Tallon L."/>
            <person name="Sadzewicz L."/>
            <person name="Zhao X."/>
            <person name="Boylan J."/>
            <person name="Ott S."/>
            <person name="Bowen H."/>
            <person name="Vavikolanu K."/>
            <person name="Mehta A."/>
            <person name="Aluvathingal J."/>
            <person name="Nadendla S."/>
            <person name="Yan Y."/>
            <person name="Sichtig H."/>
        </authorList>
    </citation>
    <scope>NUCLEOTIDE SEQUENCE [LARGE SCALE GENOMIC DNA]</scope>
    <source>
        <strain evidence="7 10">FDAARGOS_1229</strain>
    </source>
</reference>
<evidence type="ECO:0000256" key="3">
    <source>
        <dbReference type="ARBA" id="ARBA00023027"/>
    </source>
</evidence>
<evidence type="ECO:0000313" key="10">
    <source>
        <dbReference type="Proteomes" id="UP000654720"/>
    </source>
</evidence>
<dbReference type="CDD" id="cd05199">
    <property type="entry name" value="SDH_like"/>
    <property type="match status" value="1"/>
</dbReference>
<proteinExistence type="inferred from homology"/>
<evidence type="ECO:0000256" key="5">
    <source>
        <dbReference type="PIRSR" id="PIRSR018250-3"/>
    </source>
</evidence>
<feature type="active site" description="Proton acceptor" evidence="4">
    <location>
        <position position="72"/>
    </location>
</feature>
<dbReference type="Proteomes" id="UP000654720">
    <property type="component" value="Chromosome"/>
</dbReference>
<dbReference type="GO" id="GO:0005737">
    <property type="term" value="C:cytoplasm"/>
    <property type="evidence" value="ECO:0007669"/>
    <property type="project" value="TreeGrafter"/>
</dbReference>
<dbReference type="EMBL" id="CP069450">
    <property type="protein sequence ID" value="QRO49997.1"/>
    <property type="molecule type" value="Genomic_DNA"/>
</dbReference>
<keyword evidence="2" id="KW-0560">Oxidoreductase</keyword>
<evidence type="ECO:0000256" key="2">
    <source>
        <dbReference type="ARBA" id="ARBA00023002"/>
    </source>
</evidence>
<dbReference type="SUPFAM" id="SSF52283">
    <property type="entry name" value="Formate/glycerate dehydrogenase catalytic domain-like"/>
    <property type="match status" value="1"/>
</dbReference>
<dbReference type="Gene3D" id="3.40.50.720">
    <property type="entry name" value="NAD(P)-binding Rossmann-like Domain"/>
    <property type="match status" value="2"/>
</dbReference>
<evidence type="ECO:0000313" key="7">
    <source>
        <dbReference type="EMBL" id="QRO49997.1"/>
    </source>
</evidence>
<protein>
    <submittedName>
        <fullName evidence="8">Alanine dehydrogenase</fullName>
    </submittedName>
</protein>
<dbReference type="RefSeq" id="WP_027201720.1">
    <property type="nucleotide sequence ID" value="NZ_CABJDM010000026.1"/>
</dbReference>
<keyword evidence="3 5" id="KW-0520">NAD</keyword>
<comment type="similarity">
    <text evidence="1">Belongs to the AlaDH/PNT family.</text>
</comment>
<dbReference type="GO" id="GO:0019878">
    <property type="term" value="P:lysine biosynthetic process via aminoadipic acid"/>
    <property type="evidence" value="ECO:0007669"/>
    <property type="project" value="TreeGrafter"/>
</dbReference>
<organism evidence="8 9">
    <name type="scientific">Butyricimonas virosa</name>
    <dbReference type="NCBI Taxonomy" id="544645"/>
    <lineage>
        <taxon>Bacteria</taxon>
        <taxon>Pseudomonadati</taxon>
        <taxon>Bacteroidota</taxon>
        <taxon>Bacteroidia</taxon>
        <taxon>Bacteroidales</taxon>
        <taxon>Odoribacteraceae</taxon>
        <taxon>Butyricimonas</taxon>
    </lineage>
</organism>
<keyword evidence="10" id="KW-1185">Reference proteome</keyword>
<dbReference type="InterPro" id="IPR027281">
    <property type="entry name" value="Lys1"/>
</dbReference>
<dbReference type="GO" id="GO:0004754">
    <property type="term" value="F:saccharopine dehydrogenase (NAD+, L-lysine-forming) activity"/>
    <property type="evidence" value="ECO:0007669"/>
    <property type="project" value="InterPro"/>
</dbReference>
<feature type="binding site" evidence="5">
    <location>
        <position position="295"/>
    </location>
    <ligand>
        <name>NAD(+)</name>
        <dbReference type="ChEBI" id="CHEBI:57540"/>
    </ligand>
</feature>
<dbReference type="GeneID" id="93097248"/>
<gene>
    <name evidence="8" type="ORF">DWZ68_15185</name>
    <name evidence="7" type="ORF">I6J59_19375</name>
</gene>
<dbReference type="PANTHER" id="PTHR11133">
    <property type="entry name" value="SACCHAROPINE DEHYDROGENASE"/>
    <property type="match status" value="1"/>
</dbReference>
<feature type="binding site" evidence="5">
    <location>
        <position position="268"/>
    </location>
    <ligand>
        <name>NAD(+)</name>
        <dbReference type="ChEBI" id="CHEBI:57540"/>
    </ligand>
</feature>
<dbReference type="Pfam" id="PF05222">
    <property type="entry name" value="AlaDh_PNT_N"/>
    <property type="match status" value="1"/>
</dbReference>
<dbReference type="AlphaFoldDB" id="A0A415QEH5"/>
<reference evidence="8 9" key="1">
    <citation type="submission" date="2018-08" db="EMBL/GenBank/DDBJ databases">
        <title>A genome reference for cultivated species of the human gut microbiota.</title>
        <authorList>
            <person name="Zou Y."/>
            <person name="Xue W."/>
            <person name="Luo G."/>
        </authorList>
    </citation>
    <scope>NUCLEOTIDE SEQUENCE [LARGE SCALE GENOMIC DNA]</scope>
    <source>
        <strain evidence="8 9">AF34-33</strain>
    </source>
</reference>
<dbReference type="Proteomes" id="UP000286038">
    <property type="component" value="Unassembled WGS sequence"/>
</dbReference>
<sequence>MRIGIIKETKVPEDNRVALSPQEIVDLQQKFPDVEFVVQKSDIRVYSDEEYALKGIRLVDHVDDCDVLFGIKEADIESLIPNKHYFFFGHIAKMQPYNKPLLKRMMELNITFSDYEYLVDEKGYRLCAFGWWAGVVGVYNTLRAYGLRMRTFELPKPDKQFTLIRMQSEVKVVELPALKIIVTGNGRVSHGAQHFLDEVGIKQVSPREFLEQEFEFPVYTVAKLPDTVCRIDDESIFDREEFHSHPELYKSNFLRFAKVTDIFIPCHYWGPEDPIYLGKENLRNPEVKIKIIGDVTCDIMGSVQSTLRPSTHKDPFYDYNPCTEMEEIAFSSESNVTVMAVDTLPNALALDTSDYFGKALVKHVINDMLRGNTDESDVINRATILKNGKLTERFAYLRDYAYSE</sequence>
<evidence type="ECO:0000313" key="8">
    <source>
        <dbReference type="EMBL" id="RHM40855.1"/>
    </source>
</evidence>
<dbReference type="SMART" id="SM01003">
    <property type="entry name" value="AlaDh_PNT_N"/>
    <property type="match status" value="1"/>
</dbReference>
<evidence type="ECO:0000256" key="1">
    <source>
        <dbReference type="ARBA" id="ARBA00005689"/>
    </source>
</evidence>
<dbReference type="PIRSF" id="PIRSF018250">
    <property type="entry name" value="Saccharopine_DH_Lys"/>
    <property type="match status" value="1"/>
</dbReference>
<feature type="active site" description="Proton donor" evidence="4">
    <location>
        <position position="90"/>
    </location>
</feature>
<dbReference type="PANTHER" id="PTHR11133:SF23">
    <property type="entry name" value="SACCHAROPINE DEHYDROGENASE [NAD(+), L-LYSINE-FORMING]"/>
    <property type="match status" value="1"/>
</dbReference>
<feature type="domain" description="Alanine dehydrogenase/pyridine nucleotide transhydrogenase N-terminal" evidence="6">
    <location>
        <begin position="4"/>
        <end position="136"/>
    </location>
</feature>
<dbReference type="EMBL" id="QRPV01000026">
    <property type="protein sequence ID" value="RHM40855.1"/>
    <property type="molecule type" value="Genomic_DNA"/>
</dbReference>
<evidence type="ECO:0000256" key="4">
    <source>
        <dbReference type="PIRSR" id="PIRSR018250-1"/>
    </source>
</evidence>
<dbReference type="InterPro" id="IPR051168">
    <property type="entry name" value="AASS"/>
</dbReference>
<evidence type="ECO:0000313" key="9">
    <source>
        <dbReference type="Proteomes" id="UP000286038"/>
    </source>
</evidence>
<evidence type="ECO:0000259" key="6">
    <source>
        <dbReference type="SMART" id="SM01003"/>
    </source>
</evidence>
<accession>A0A415QEH5</accession>